<evidence type="ECO:0000313" key="1">
    <source>
        <dbReference type="EMBL" id="CAH2263998.1"/>
    </source>
</evidence>
<protein>
    <submittedName>
        <fullName evidence="1">Jg16391 protein</fullName>
    </submittedName>
</protein>
<keyword evidence="2" id="KW-1185">Reference proteome</keyword>
<comment type="caution">
    <text evidence="1">The sequence shown here is derived from an EMBL/GenBank/DDBJ whole genome shotgun (WGS) entry which is preliminary data.</text>
</comment>
<proteinExistence type="predicted"/>
<name>A0A8S4SCZ6_9NEOP</name>
<gene>
    <name evidence="1" type="primary">jg16391</name>
    <name evidence="1" type="ORF">PAEG_LOCUS24477</name>
</gene>
<evidence type="ECO:0000313" key="2">
    <source>
        <dbReference type="Proteomes" id="UP000838756"/>
    </source>
</evidence>
<dbReference type="OrthoDB" id="407509at2759"/>
<dbReference type="EMBL" id="CAKXAJ010026240">
    <property type="protein sequence ID" value="CAH2263998.1"/>
    <property type="molecule type" value="Genomic_DNA"/>
</dbReference>
<sequence length="99" mass="11432">MFCNILVNDQNIFLTKEELGTPASTSISYLLRFQEAYLQYLTYQKEKVEIGSPSCDQKMTYGSEARSLTMGLIKRLRVTQRGMERAMLGVSLRDQIRKE</sequence>
<organism evidence="1 2">
    <name type="scientific">Pararge aegeria aegeria</name>
    <dbReference type="NCBI Taxonomy" id="348720"/>
    <lineage>
        <taxon>Eukaryota</taxon>
        <taxon>Metazoa</taxon>
        <taxon>Ecdysozoa</taxon>
        <taxon>Arthropoda</taxon>
        <taxon>Hexapoda</taxon>
        <taxon>Insecta</taxon>
        <taxon>Pterygota</taxon>
        <taxon>Neoptera</taxon>
        <taxon>Endopterygota</taxon>
        <taxon>Lepidoptera</taxon>
        <taxon>Glossata</taxon>
        <taxon>Ditrysia</taxon>
        <taxon>Papilionoidea</taxon>
        <taxon>Nymphalidae</taxon>
        <taxon>Satyrinae</taxon>
        <taxon>Satyrini</taxon>
        <taxon>Parargina</taxon>
        <taxon>Pararge</taxon>
    </lineage>
</organism>
<reference evidence="1" key="1">
    <citation type="submission" date="2022-03" db="EMBL/GenBank/DDBJ databases">
        <authorList>
            <person name="Lindestad O."/>
        </authorList>
    </citation>
    <scope>NUCLEOTIDE SEQUENCE</scope>
</reference>
<accession>A0A8S4SCZ6</accession>
<dbReference type="AlphaFoldDB" id="A0A8S4SCZ6"/>
<dbReference type="Proteomes" id="UP000838756">
    <property type="component" value="Unassembled WGS sequence"/>
</dbReference>